<dbReference type="PANTHER" id="PTHR11946">
    <property type="entry name" value="VALYL-TRNA SYNTHETASES"/>
    <property type="match status" value="1"/>
</dbReference>
<dbReference type="GO" id="GO:0004832">
    <property type="term" value="F:valine-tRNA ligase activity"/>
    <property type="evidence" value="ECO:0007669"/>
    <property type="project" value="UniProtKB-EC"/>
</dbReference>
<dbReference type="Pfam" id="PF00133">
    <property type="entry name" value="tRNA-synt_1"/>
    <property type="match status" value="1"/>
</dbReference>
<protein>
    <recommendedName>
        <fullName evidence="1">valine--tRNA ligase</fullName>
        <ecNumber evidence="1">6.1.1.9</ecNumber>
    </recommendedName>
    <alternativeName>
        <fullName evidence="7">Valyl-tRNA synthetase</fullName>
    </alternativeName>
</protein>
<keyword evidence="2" id="KW-0436">Ligase</keyword>
<dbReference type="EMBL" id="AZBU02000012">
    <property type="protein sequence ID" value="TKR59860.1"/>
    <property type="molecule type" value="Genomic_DNA"/>
</dbReference>
<dbReference type="STRING" id="34508.A0A4U5LUR4"/>
<dbReference type="SUPFAM" id="SSF52374">
    <property type="entry name" value="Nucleotidylyl transferase"/>
    <property type="match status" value="1"/>
</dbReference>
<evidence type="ECO:0000256" key="2">
    <source>
        <dbReference type="ARBA" id="ARBA00022598"/>
    </source>
</evidence>
<keyword evidence="10" id="KW-1185">Reference proteome</keyword>
<proteinExistence type="predicted"/>
<accession>A0A4U5LUR4</accession>
<dbReference type="PROSITE" id="PS00178">
    <property type="entry name" value="AA_TRNA_LIGASE_I"/>
    <property type="match status" value="1"/>
</dbReference>
<evidence type="ECO:0000256" key="4">
    <source>
        <dbReference type="ARBA" id="ARBA00022840"/>
    </source>
</evidence>
<dbReference type="OrthoDB" id="629407at2759"/>
<gene>
    <name evidence="9" type="ORF">L596_029472</name>
</gene>
<keyword evidence="5" id="KW-0648">Protein biosynthesis</keyword>
<name>A0A4U5LUR4_STECR</name>
<dbReference type="InterPro" id="IPR014729">
    <property type="entry name" value="Rossmann-like_a/b/a_fold"/>
</dbReference>
<evidence type="ECO:0000256" key="5">
    <source>
        <dbReference type="ARBA" id="ARBA00022917"/>
    </source>
</evidence>
<evidence type="ECO:0000256" key="6">
    <source>
        <dbReference type="ARBA" id="ARBA00023146"/>
    </source>
</evidence>
<keyword evidence="6" id="KW-0030">Aminoacyl-tRNA synthetase</keyword>
<dbReference type="GO" id="GO:0006438">
    <property type="term" value="P:valyl-tRNA aminoacylation"/>
    <property type="evidence" value="ECO:0007669"/>
    <property type="project" value="InterPro"/>
</dbReference>
<dbReference type="Gene3D" id="3.40.50.620">
    <property type="entry name" value="HUPs"/>
    <property type="match status" value="1"/>
</dbReference>
<keyword evidence="3" id="KW-0547">Nucleotide-binding</keyword>
<evidence type="ECO:0000313" key="9">
    <source>
        <dbReference type="EMBL" id="TKR59860.1"/>
    </source>
</evidence>
<dbReference type="AlphaFoldDB" id="A0A4U5LUR4"/>
<dbReference type="GO" id="GO:0005829">
    <property type="term" value="C:cytosol"/>
    <property type="evidence" value="ECO:0007669"/>
    <property type="project" value="TreeGrafter"/>
</dbReference>
<feature type="domain" description="Aminoacyl-tRNA synthetase class Ia" evidence="8">
    <location>
        <begin position="30"/>
        <end position="152"/>
    </location>
</feature>
<sequence length="192" mass="22150">MNRSIIAVFRSFDLSEACTNYEKRTVEAAKRRSSGGSRYRMVLPPPNVTGNLHLGHAFTVAIQDSICRSRRMFGADVSWIPGFDHAGIATQTVVERQLWKEKKLRRHEISDEEFLEFCGTWKDDRVENISAQLKRLGATLDWEQRYYTMDEVSIRVTVAVSDVRIVCTDRVVLISFEESIIFNKRKTVIGRF</sequence>
<evidence type="ECO:0000256" key="3">
    <source>
        <dbReference type="ARBA" id="ARBA00022741"/>
    </source>
</evidence>
<evidence type="ECO:0000313" key="10">
    <source>
        <dbReference type="Proteomes" id="UP000298663"/>
    </source>
</evidence>
<evidence type="ECO:0000256" key="7">
    <source>
        <dbReference type="ARBA" id="ARBA00029936"/>
    </source>
</evidence>
<evidence type="ECO:0000259" key="8">
    <source>
        <dbReference type="Pfam" id="PF00133"/>
    </source>
</evidence>
<dbReference type="EC" id="6.1.1.9" evidence="1"/>
<comment type="caution">
    <text evidence="9">The sequence shown here is derived from an EMBL/GenBank/DDBJ whole genome shotgun (WGS) entry which is preliminary data.</text>
</comment>
<dbReference type="PANTHER" id="PTHR11946:SF111">
    <property type="entry name" value="VALINE--TRNA LIGASE"/>
    <property type="match status" value="1"/>
</dbReference>
<dbReference type="GO" id="GO:0005524">
    <property type="term" value="F:ATP binding"/>
    <property type="evidence" value="ECO:0007669"/>
    <property type="project" value="UniProtKB-KW"/>
</dbReference>
<keyword evidence="4" id="KW-0067">ATP-binding</keyword>
<dbReference type="InterPro" id="IPR002300">
    <property type="entry name" value="aa-tRNA-synth_Ia"/>
</dbReference>
<dbReference type="Proteomes" id="UP000298663">
    <property type="component" value="Unassembled WGS sequence"/>
</dbReference>
<evidence type="ECO:0000256" key="1">
    <source>
        <dbReference type="ARBA" id="ARBA00013169"/>
    </source>
</evidence>
<reference evidence="9 10" key="1">
    <citation type="journal article" date="2015" name="Genome Biol.">
        <title>Comparative genomics of Steinernema reveals deeply conserved gene regulatory networks.</title>
        <authorList>
            <person name="Dillman A.R."/>
            <person name="Macchietto M."/>
            <person name="Porter C.F."/>
            <person name="Rogers A."/>
            <person name="Williams B."/>
            <person name="Antoshechkin I."/>
            <person name="Lee M.M."/>
            <person name="Goodwin Z."/>
            <person name="Lu X."/>
            <person name="Lewis E.E."/>
            <person name="Goodrich-Blair H."/>
            <person name="Stock S.P."/>
            <person name="Adams B.J."/>
            <person name="Sternberg P.W."/>
            <person name="Mortazavi A."/>
        </authorList>
    </citation>
    <scope>NUCLEOTIDE SEQUENCE [LARGE SCALE GENOMIC DNA]</scope>
    <source>
        <strain evidence="9 10">ALL</strain>
    </source>
</reference>
<dbReference type="InterPro" id="IPR002303">
    <property type="entry name" value="Valyl-tRNA_ligase"/>
</dbReference>
<organism evidence="9 10">
    <name type="scientific">Steinernema carpocapsae</name>
    <name type="common">Entomopathogenic nematode</name>
    <dbReference type="NCBI Taxonomy" id="34508"/>
    <lineage>
        <taxon>Eukaryota</taxon>
        <taxon>Metazoa</taxon>
        <taxon>Ecdysozoa</taxon>
        <taxon>Nematoda</taxon>
        <taxon>Chromadorea</taxon>
        <taxon>Rhabditida</taxon>
        <taxon>Tylenchina</taxon>
        <taxon>Panagrolaimomorpha</taxon>
        <taxon>Strongyloidoidea</taxon>
        <taxon>Steinernematidae</taxon>
        <taxon>Steinernema</taxon>
    </lineage>
</organism>
<dbReference type="InterPro" id="IPR001412">
    <property type="entry name" value="aa-tRNA-synth_I_CS"/>
</dbReference>
<reference evidence="9 10" key="2">
    <citation type="journal article" date="2019" name="G3 (Bethesda)">
        <title>Hybrid Assembly of the Genome of the Entomopathogenic Nematode Steinernema carpocapsae Identifies the X-Chromosome.</title>
        <authorList>
            <person name="Serra L."/>
            <person name="Macchietto M."/>
            <person name="Macias-Munoz A."/>
            <person name="McGill C.J."/>
            <person name="Rodriguez I.M."/>
            <person name="Rodriguez B."/>
            <person name="Murad R."/>
            <person name="Mortazavi A."/>
        </authorList>
    </citation>
    <scope>NUCLEOTIDE SEQUENCE [LARGE SCALE GENOMIC DNA]</scope>
    <source>
        <strain evidence="9 10">ALL</strain>
    </source>
</reference>